<proteinExistence type="predicted"/>
<feature type="transmembrane region" description="Helical" evidence="2">
    <location>
        <begin position="346"/>
        <end position="372"/>
    </location>
</feature>
<organism evidence="3 4">
    <name type="scientific">Homarus americanus</name>
    <name type="common">American lobster</name>
    <dbReference type="NCBI Taxonomy" id="6706"/>
    <lineage>
        <taxon>Eukaryota</taxon>
        <taxon>Metazoa</taxon>
        <taxon>Ecdysozoa</taxon>
        <taxon>Arthropoda</taxon>
        <taxon>Crustacea</taxon>
        <taxon>Multicrustacea</taxon>
        <taxon>Malacostraca</taxon>
        <taxon>Eumalacostraca</taxon>
        <taxon>Eucarida</taxon>
        <taxon>Decapoda</taxon>
        <taxon>Pleocyemata</taxon>
        <taxon>Astacidea</taxon>
        <taxon>Nephropoidea</taxon>
        <taxon>Nephropidae</taxon>
        <taxon>Homarus</taxon>
    </lineage>
</organism>
<feature type="compositionally biased region" description="Polar residues" evidence="1">
    <location>
        <begin position="591"/>
        <end position="601"/>
    </location>
</feature>
<feature type="compositionally biased region" description="Acidic residues" evidence="1">
    <location>
        <begin position="669"/>
        <end position="679"/>
    </location>
</feature>
<keyword evidence="2" id="KW-1133">Transmembrane helix</keyword>
<feature type="compositionally biased region" description="Pro residues" evidence="1">
    <location>
        <begin position="446"/>
        <end position="517"/>
    </location>
</feature>
<feature type="compositionally biased region" description="Basic and acidic residues" evidence="1">
    <location>
        <begin position="407"/>
        <end position="422"/>
    </location>
</feature>
<keyword evidence="4" id="KW-1185">Reference proteome</keyword>
<gene>
    <name evidence="3" type="ORF">Hamer_G005266</name>
</gene>
<feature type="compositionally biased region" description="Pro residues" evidence="1">
    <location>
        <begin position="639"/>
        <end position="656"/>
    </location>
</feature>
<evidence type="ECO:0000313" key="3">
    <source>
        <dbReference type="EMBL" id="KAG7166964.1"/>
    </source>
</evidence>
<feature type="region of interest" description="Disordered" evidence="1">
    <location>
        <begin position="439"/>
        <end position="679"/>
    </location>
</feature>
<accession>A0A8J5K3T1</accession>
<keyword evidence="2" id="KW-0812">Transmembrane</keyword>
<comment type="caution">
    <text evidence="3">The sequence shown here is derived from an EMBL/GenBank/DDBJ whole genome shotgun (WGS) entry which is preliminary data.</text>
</comment>
<feature type="compositionally biased region" description="Acidic residues" evidence="1">
    <location>
        <begin position="570"/>
        <end position="582"/>
    </location>
</feature>
<feature type="region of interest" description="Disordered" evidence="1">
    <location>
        <begin position="391"/>
        <end position="427"/>
    </location>
</feature>
<feature type="non-terminal residue" evidence="3">
    <location>
        <position position="1"/>
    </location>
</feature>
<evidence type="ECO:0000256" key="1">
    <source>
        <dbReference type="SAM" id="MobiDB-lite"/>
    </source>
</evidence>
<reference evidence="3" key="1">
    <citation type="journal article" date="2021" name="Sci. Adv.">
        <title>The American lobster genome reveals insights on longevity, neural, and immune adaptations.</title>
        <authorList>
            <person name="Polinski J.M."/>
            <person name="Zimin A.V."/>
            <person name="Clark K.F."/>
            <person name="Kohn A.B."/>
            <person name="Sadowski N."/>
            <person name="Timp W."/>
            <person name="Ptitsyn A."/>
            <person name="Khanna P."/>
            <person name="Romanova D.Y."/>
            <person name="Williams P."/>
            <person name="Greenwood S.J."/>
            <person name="Moroz L.L."/>
            <person name="Walt D.R."/>
            <person name="Bodnar A.G."/>
        </authorList>
    </citation>
    <scope>NUCLEOTIDE SEQUENCE</scope>
    <source>
        <strain evidence="3">GMGI-L3</strain>
    </source>
</reference>
<evidence type="ECO:0000256" key="2">
    <source>
        <dbReference type="SAM" id="Phobius"/>
    </source>
</evidence>
<dbReference type="AlphaFoldDB" id="A0A8J5K3T1"/>
<sequence length="679" mass="75117">LGSFKKLQVFLEVPSLSSSFHLSLHLLTSFRRLQEFLKGVMRGAPNLSLLTVAWTNRRTTYIRNKEECNYDLAKKILKCNVTDSLKTSVLIKQQWSDFEEVEIDNARSLTIQEQQGASKFKLTILDSQNIYISADSDAEKVRLYMERCKAVKITSLANLINVQQSDIRSVNLDPVMQFDFTESRVTDLSVRATDQKCTIINCTINIMRRVVLEGTFSFQVSDSVIDDIVQLNYTSDFDASMMSNVQVGTVRSDGLVVSKGILTLREVTINTLQPRAIIVRGAELRLEDSVINNTGADGIILENGTIDLKNVTIGGFPRVSLRMERASGIETPFSFVFCNGKVSTNWMWIGIVVGFIIGVVVTSLVGFLVFYIKMKTKRRTDQQGMELLQPKEVSLSPSSPALQLSQERQEQDNAHRQNKTVDDINDQDEYDDVTINMTHQSVSTNHPPPPTNHPALPPTNHPALPPKDHPPLPTALPPPRTNHPPPPTNHPPPPTNHPPPPTNYPPPPTNNSAPPPNNSSFSQINRSFAPPAKLSVKPKIPPPLPIRNQPPLDTAPSDDRDALPAPPAPIDDDQDLYDELDEFEVKEKQEASQTSNVTSKPPSFLHTAVKPPLPGEGNNPYPTRPAHGQAAVPKGLPGRPWPLPKQSNKPPPPPAVTKPSPGNSASLSFDDDENLYEEL</sequence>
<evidence type="ECO:0000313" key="4">
    <source>
        <dbReference type="Proteomes" id="UP000747542"/>
    </source>
</evidence>
<name>A0A8J5K3T1_HOMAM</name>
<dbReference type="EMBL" id="JAHLQT010021845">
    <property type="protein sequence ID" value="KAG7166964.1"/>
    <property type="molecule type" value="Genomic_DNA"/>
</dbReference>
<keyword evidence="2" id="KW-0472">Membrane</keyword>
<dbReference type="Proteomes" id="UP000747542">
    <property type="component" value="Unassembled WGS sequence"/>
</dbReference>
<protein>
    <submittedName>
        <fullName evidence="3">Uncharacterized protein</fullName>
    </submittedName>
</protein>
<feature type="compositionally biased region" description="Low complexity" evidence="1">
    <location>
        <begin position="394"/>
        <end position="406"/>
    </location>
</feature>
<dbReference type="PRINTS" id="PR01217">
    <property type="entry name" value="PRICHEXTENSN"/>
</dbReference>